<feature type="modified residue" description="4-aspartylphosphate" evidence="2">
    <location>
        <position position="51"/>
    </location>
</feature>
<dbReference type="RefSeq" id="WP_189488543.1">
    <property type="nucleotide sequence ID" value="NZ_BMZB01000006.1"/>
</dbReference>
<reference evidence="4" key="2">
    <citation type="submission" date="2020-09" db="EMBL/GenBank/DDBJ databases">
        <authorList>
            <person name="Sun Q."/>
            <person name="Kim S."/>
        </authorList>
    </citation>
    <scope>NUCLEOTIDE SEQUENCE</scope>
    <source>
        <strain evidence="4">KCTC 32296</strain>
    </source>
</reference>
<keyword evidence="5" id="KW-1185">Reference proteome</keyword>
<dbReference type="InterPro" id="IPR011006">
    <property type="entry name" value="CheY-like_superfamily"/>
</dbReference>
<dbReference type="InterPro" id="IPR001789">
    <property type="entry name" value="Sig_transdc_resp-reg_receiver"/>
</dbReference>
<reference evidence="4" key="1">
    <citation type="journal article" date="2014" name="Int. J. Syst. Evol. Microbiol.">
        <title>Complete genome sequence of Corynebacterium casei LMG S-19264T (=DSM 44701T), isolated from a smear-ripened cheese.</title>
        <authorList>
            <consortium name="US DOE Joint Genome Institute (JGI-PGF)"/>
            <person name="Walter F."/>
            <person name="Albersmeier A."/>
            <person name="Kalinowski J."/>
            <person name="Ruckert C."/>
        </authorList>
    </citation>
    <scope>NUCLEOTIDE SEQUENCE</scope>
    <source>
        <strain evidence="4">KCTC 32296</strain>
    </source>
</reference>
<evidence type="ECO:0000256" key="2">
    <source>
        <dbReference type="PROSITE-ProRule" id="PRU00169"/>
    </source>
</evidence>
<sequence length="123" mass="13605">MKILIVEDNEALAQTTGWIVEMFGHDYRFSHTADSAIAAAAEYKPHVIIMDIGLPGMNGYDLCRLMRAQPHLSETVFIAQTGRAEPEHRQMAEDAGFHHHLVKPVNIEKLQATLDAIAQNAAA</sequence>
<dbReference type="Pfam" id="PF00072">
    <property type="entry name" value="Response_reg"/>
    <property type="match status" value="1"/>
</dbReference>
<dbReference type="SUPFAM" id="SSF52172">
    <property type="entry name" value="CheY-like"/>
    <property type="match status" value="1"/>
</dbReference>
<dbReference type="PROSITE" id="PS50110">
    <property type="entry name" value="RESPONSE_REGULATORY"/>
    <property type="match status" value="1"/>
</dbReference>
<dbReference type="EMBL" id="BMZB01000006">
    <property type="protein sequence ID" value="GGZ43122.1"/>
    <property type="molecule type" value="Genomic_DNA"/>
</dbReference>
<evidence type="ECO:0000313" key="4">
    <source>
        <dbReference type="EMBL" id="GGZ43122.1"/>
    </source>
</evidence>
<dbReference type="InterPro" id="IPR050595">
    <property type="entry name" value="Bact_response_regulator"/>
</dbReference>
<keyword evidence="1 2" id="KW-0597">Phosphoprotein</keyword>
<protein>
    <recommendedName>
        <fullName evidence="3">Response regulatory domain-containing protein</fullName>
    </recommendedName>
</protein>
<dbReference type="SMART" id="SM00448">
    <property type="entry name" value="REC"/>
    <property type="match status" value="1"/>
</dbReference>
<accession>A0A918QEP1</accession>
<dbReference type="PANTHER" id="PTHR44591:SF3">
    <property type="entry name" value="RESPONSE REGULATORY DOMAIN-CONTAINING PROTEIN"/>
    <property type="match status" value="1"/>
</dbReference>
<organism evidence="4 5">
    <name type="scientific">Asticcacaulis endophyticus</name>
    <dbReference type="NCBI Taxonomy" id="1395890"/>
    <lineage>
        <taxon>Bacteria</taxon>
        <taxon>Pseudomonadati</taxon>
        <taxon>Pseudomonadota</taxon>
        <taxon>Alphaproteobacteria</taxon>
        <taxon>Caulobacterales</taxon>
        <taxon>Caulobacteraceae</taxon>
        <taxon>Asticcacaulis</taxon>
    </lineage>
</organism>
<evidence type="ECO:0000313" key="5">
    <source>
        <dbReference type="Proteomes" id="UP000662572"/>
    </source>
</evidence>
<comment type="caution">
    <text evidence="4">The sequence shown here is derived from an EMBL/GenBank/DDBJ whole genome shotgun (WGS) entry which is preliminary data.</text>
</comment>
<evidence type="ECO:0000256" key="1">
    <source>
        <dbReference type="ARBA" id="ARBA00022553"/>
    </source>
</evidence>
<dbReference type="GO" id="GO:0000160">
    <property type="term" value="P:phosphorelay signal transduction system"/>
    <property type="evidence" value="ECO:0007669"/>
    <property type="project" value="InterPro"/>
</dbReference>
<dbReference type="Gene3D" id="3.40.50.2300">
    <property type="match status" value="1"/>
</dbReference>
<proteinExistence type="predicted"/>
<gene>
    <name evidence="4" type="ORF">GCM10011273_32400</name>
</gene>
<dbReference type="AlphaFoldDB" id="A0A918QEP1"/>
<feature type="domain" description="Response regulatory" evidence="3">
    <location>
        <begin position="2"/>
        <end position="118"/>
    </location>
</feature>
<name>A0A918QEP1_9CAUL</name>
<dbReference type="Proteomes" id="UP000662572">
    <property type="component" value="Unassembled WGS sequence"/>
</dbReference>
<dbReference type="PANTHER" id="PTHR44591">
    <property type="entry name" value="STRESS RESPONSE REGULATOR PROTEIN 1"/>
    <property type="match status" value="1"/>
</dbReference>
<evidence type="ECO:0000259" key="3">
    <source>
        <dbReference type="PROSITE" id="PS50110"/>
    </source>
</evidence>